<dbReference type="EMBL" id="JACHIB010000008">
    <property type="protein sequence ID" value="MBB6083616.1"/>
    <property type="molecule type" value="Genomic_DNA"/>
</dbReference>
<evidence type="ECO:0000259" key="2">
    <source>
        <dbReference type="PROSITE" id="PS51352"/>
    </source>
</evidence>
<accession>A0A7W9WND1</accession>
<dbReference type="InterPro" id="IPR013766">
    <property type="entry name" value="Thioredoxin_domain"/>
</dbReference>
<dbReference type="SUPFAM" id="SSF52833">
    <property type="entry name" value="Thioredoxin-like"/>
    <property type="match status" value="1"/>
</dbReference>
<keyword evidence="3" id="KW-0675">Receptor</keyword>
<comment type="caution">
    <text evidence="3">The sequence shown here is derived from an EMBL/GenBank/DDBJ whole genome shotgun (WGS) entry which is preliminary data.</text>
</comment>
<protein>
    <submittedName>
        <fullName evidence="3">Iron complex outermembrane receptor protein</fullName>
    </submittedName>
</protein>
<evidence type="ECO:0000256" key="1">
    <source>
        <dbReference type="SAM" id="SignalP"/>
    </source>
</evidence>
<dbReference type="Proteomes" id="UP000541136">
    <property type="component" value="Unassembled WGS sequence"/>
</dbReference>
<name>A0A7W9WND1_CASDE</name>
<dbReference type="Gene3D" id="3.40.30.10">
    <property type="entry name" value="Glutaredoxin"/>
    <property type="match status" value="1"/>
</dbReference>
<dbReference type="AlphaFoldDB" id="A0A7W9WND1"/>
<sequence>MNMRLQMRLLILSMLIPAAAAAAPPETLEPLTAEDVPALLEPPARGVRIIELWALYCAYCETNLRAVAELSAADAGVQAVTVNTDRNASAAAVLQRLRSAQATGVPARAYAGASVQRLNYLIDPRWGGEMPHTVVLHADGTRRSASGTLTAERLKALVEGPKEGPKEGPRP</sequence>
<feature type="domain" description="Thioredoxin" evidence="2">
    <location>
        <begin position="17"/>
        <end position="159"/>
    </location>
</feature>
<evidence type="ECO:0000313" key="3">
    <source>
        <dbReference type="EMBL" id="MBB6083616.1"/>
    </source>
</evidence>
<reference evidence="3 4" key="1">
    <citation type="submission" date="2020-08" db="EMBL/GenBank/DDBJ databases">
        <title>Genomic Encyclopedia of Type Strains, Phase IV (KMG-IV): sequencing the most valuable type-strain genomes for metagenomic binning, comparative biology and taxonomic classification.</title>
        <authorList>
            <person name="Goeker M."/>
        </authorList>
    </citation>
    <scope>NUCLEOTIDE SEQUENCE [LARGE SCALE GENOMIC DNA]</scope>
    <source>
        <strain evidence="3 4">DSM 12141</strain>
    </source>
</reference>
<organism evidence="3 4">
    <name type="scientific">Castellaniella defragrans</name>
    <name type="common">Alcaligenes defragrans</name>
    <dbReference type="NCBI Taxonomy" id="75697"/>
    <lineage>
        <taxon>Bacteria</taxon>
        <taxon>Pseudomonadati</taxon>
        <taxon>Pseudomonadota</taxon>
        <taxon>Betaproteobacteria</taxon>
        <taxon>Burkholderiales</taxon>
        <taxon>Alcaligenaceae</taxon>
        <taxon>Castellaniella</taxon>
    </lineage>
</organism>
<dbReference type="InterPro" id="IPR036249">
    <property type="entry name" value="Thioredoxin-like_sf"/>
</dbReference>
<dbReference type="PROSITE" id="PS51352">
    <property type="entry name" value="THIOREDOXIN_2"/>
    <property type="match status" value="1"/>
</dbReference>
<feature type="chain" id="PRO_5030815342" evidence="1">
    <location>
        <begin position="23"/>
        <end position="171"/>
    </location>
</feature>
<proteinExistence type="predicted"/>
<keyword evidence="1" id="KW-0732">Signal</keyword>
<evidence type="ECO:0000313" key="4">
    <source>
        <dbReference type="Proteomes" id="UP000541136"/>
    </source>
</evidence>
<gene>
    <name evidence="3" type="ORF">HNR28_001655</name>
</gene>
<feature type="signal peptide" evidence="1">
    <location>
        <begin position="1"/>
        <end position="22"/>
    </location>
</feature>
<dbReference type="RefSeq" id="WP_211369300.1">
    <property type="nucleotide sequence ID" value="NZ_JACHIB010000008.1"/>
</dbReference>